<dbReference type="AlphaFoldDB" id="A0A2H1VZ78"/>
<keyword evidence="2 4" id="KW-0238">DNA-binding</keyword>
<name>A0A2H1VZ78_SPOFR</name>
<dbReference type="GO" id="GO:0003677">
    <property type="term" value="F:DNA binding"/>
    <property type="evidence" value="ECO:0007669"/>
    <property type="project" value="UniProtKB-UniRule"/>
</dbReference>
<dbReference type="PROSITE" id="PS51253">
    <property type="entry name" value="HTH_CENPB"/>
    <property type="match status" value="1"/>
</dbReference>
<evidence type="ECO:0000259" key="6">
    <source>
        <dbReference type="PROSITE" id="PS51253"/>
    </source>
</evidence>
<gene>
    <name evidence="7" type="ORF">SFRICE_041540</name>
</gene>
<dbReference type="Gene3D" id="3.30.420.10">
    <property type="entry name" value="Ribonuclease H-like superfamily/Ribonuclease H"/>
    <property type="match status" value="1"/>
</dbReference>
<evidence type="ECO:0000256" key="3">
    <source>
        <dbReference type="ARBA" id="ARBA00023242"/>
    </source>
</evidence>
<dbReference type="SUPFAM" id="SSF46689">
    <property type="entry name" value="Homeodomain-like"/>
    <property type="match status" value="2"/>
</dbReference>
<feature type="DNA-binding region" description="H-T-H motif" evidence="4">
    <location>
        <begin position="27"/>
        <end position="47"/>
    </location>
</feature>
<organism evidence="7">
    <name type="scientific">Spodoptera frugiperda</name>
    <name type="common">Fall armyworm</name>
    <dbReference type="NCBI Taxonomy" id="7108"/>
    <lineage>
        <taxon>Eukaryota</taxon>
        <taxon>Metazoa</taxon>
        <taxon>Ecdysozoa</taxon>
        <taxon>Arthropoda</taxon>
        <taxon>Hexapoda</taxon>
        <taxon>Insecta</taxon>
        <taxon>Pterygota</taxon>
        <taxon>Neoptera</taxon>
        <taxon>Endopterygota</taxon>
        <taxon>Lepidoptera</taxon>
        <taxon>Glossata</taxon>
        <taxon>Ditrysia</taxon>
        <taxon>Noctuoidea</taxon>
        <taxon>Noctuidae</taxon>
        <taxon>Amphipyrinae</taxon>
        <taxon>Spodoptera</taxon>
    </lineage>
</organism>
<dbReference type="InterPro" id="IPR006600">
    <property type="entry name" value="HTH_CenpB_DNA-bd_dom"/>
</dbReference>
<evidence type="ECO:0000313" key="7">
    <source>
        <dbReference type="EMBL" id="SOQ46128.1"/>
    </source>
</evidence>
<reference evidence="7" key="1">
    <citation type="submission" date="2016-07" db="EMBL/GenBank/DDBJ databases">
        <authorList>
            <person name="Bretaudeau A."/>
        </authorList>
    </citation>
    <scope>NUCLEOTIDE SEQUENCE</scope>
    <source>
        <strain evidence="7">Rice</strain>
        <tissue evidence="7">Whole body</tissue>
    </source>
</reference>
<dbReference type="SMART" id="SM00674">
    <property type="entry name" value="CENPB"/>
    <property type="match status" value="1"/>
</dbReference>
<evidence type="ECO:0000256" key="2">
    <source>
        <dbReference type="ARBA" id="ARBA00023125"/>
    </source>
</evidence>
<accession>A0A2H1VZ78</accession>
<feature type="domain" description="HTH CENPB-type" evidence="6">
    <location>
        <begin position="61"/>
        <end position="132"/>
    </location>
</feature>
<keyword evidence="3 4" id="KW-0539">Nucleus</keyword>
<sequence>MSSVKRKCFTIEEKRAILHRLEAGESNATLAKEFGVSHSTISTIKKSKDKIEPLFNANVLKCKRVRTSTYEQVDKALLQWFKFQRDRGIPVNGPLLQEKANFFARQLDIQDFKCAMSWINRFKVRHNIVSGKIAGESLSVQQSDVIDWLEKVWPTLRAQFKDDEIFNADETGLFYKLTPDKTLKFKGEKCKGGKLSNERITVMVAANMSGTVKKKLLVIGKSQRPRCFKNVRHLPVDYESNRRAWMTAEIFTKWVRAWDRELTKKNKKILLLVDNCPAHPHIADLKRITLVFLPPNMTSVLQPMDQGIIRALKAHFRKNLVLKMIQLLDGCGSCSVEYPKMNVLDAILMIQDAWTQLKQGTIFNCFRHAGFVECNTVVTSNTEDFNEEDDVPLSVWARAIDKHQLTITNEDFEQFTCVDDAVATCEEPCDENIVENIIARDANSQESDGDDDEQEEVHPTLSVSDALKAAETLNVFVQTKFDDDIMKTMMSRIHNAVRSSYYRTKVCQKQTQITDFLR</sequence>
<dbReference type="Pfam" id="PF04218">
    <property type="entry name" value="CENP-B_N"/>
    <property type="match status" value="1"/>
</dbReference>
<evidence type="ECO:0000256" key="4">
    <source>
        <dbReference type="PROSITE-ProRule" id="PRU00320"/>
    </source>
</evidence>
<dbReference type="InterPro" id="IPR050863">
    <property type="entry name" value="CenT-Element_Derived"/>
</dbReference>
<protein>
    <submittedName>
        <fullName evidence="7">SFRICE_041540</fullName>
    </submittedName>
</protein>
<dbReference type="Pfam" id="PF03184">
    <property type="entry name" value="DDE_1"/>
    <property type="match status" value="1"/>
</dbReference>
<dbReference type="Gene3D" id="1.10.10.60">
    <property type="entry name" value="Homeodomain-like"/>
    <property type="match status" value="2"/>
</dbReference>
<dbReference type="EMBL" id="ODYU01005364">
    <property type="protein sequence ID" value="SOQ46128.1"/>
    <property type="molecule type" value="Genomic_DNA"/>
</dbReference>
<evidence type="ECO:0000259" key="5">
    <source>
        <dbReference type="PROSITE" id="PS50960"/>
    </source>
</evidence>
<dbReference type="PANTHER" id="PTHR19303:SF73">
    <property type="entry name" value="PROTEIN PDC2"/>
    <property type="match status" value="1"/>
</dbReference>
<dbReference type="PANTHER" id="PTHR19303">
    <property type="entry name" value="TRANSPOSON"/>
    <property type="match status" value="1"/>
</dbReference>
<dbReference type="Pfam" id="PF03221">
    <property type="entry name" value="HTH_Tnp_Tc5"/>
    <property type="match status" value="1"/>
</dbReference>
<dbReference type="InterPro" id="IPR036397">
    <property type="entry name" value="RNaseH_sf"/>
</dbReference>
<dbReference type="InterPro" id="IPR009057">
    <property type="entry name" value="Homeodomain-like_sf"/>
</dbReference>
<dbReference type="InterPro" id="IPR007889">
    <property type="entry name" value="HTH_Psq"/>
</dbReference>
<evidence type="ECO:0000256" key="1">
    <source>
        <dbReference type="ARBA" id="ARBA00004123"/>
    </source>
</evidence>
<dbReference type="GO" id="GO:0005634">
    <property type="term" value="C:nucleus"/>
    <property type="evidence" value="ECO:0007669"/>
    <property type="project" value="UniProtKB-SubCell"/>
</dbReference>
<dbReference type="InterPro" id="IPR004875">
    <property type="entry name" value="DDE_SF_endonuclease_dom"/>
</dbReference>
<dbReference type="PROSITE" id="PS50960">
    <property type="entry name" value="HTH_PSQ"/>
    <property type="match status" value="1"/>
</dbReference>
<proteinExistence type="predicted"/>
<comment type="subcellular location">
    <subcellularLocation>
        <location evidence="1 4">Nucleus</location>
    </subcellularLocation>
</comment>
<feature type="domain" description="HTH psq-type" evidence="5">
    <location>
        <begin position="1"/>
        <end position="51"/>
    </location>
</feature>